<gene>
    <name evidence="1" type="ORF">JOE57_001468</name>
</gene>
<protein>
    <submittedName>
        <fullName evidence="1">Uncharacterized protein</fullName>
    </submittedName>
</protein>
<name>A0ABS2RJ52_9ACTN</name>
<evidence type="ECO:0000313" key="1">
    <source>
        <dbReference type="EMBL" id="MBM7798547.1"/>
    </source>
</evidence>
<dbReference type="RefSeq" id="WP_204917072.1">
    <property type="nucleotide sequence ID" value="NZ_BAAAQP010000002.1"/>
</dbReference>
<accession>A0ABS2RJ52</accession>
<reference evidence="1 2" key="1">
    <citation type="submission" date="2021-01" db="EMBL/GenBank/DDBJ databases">
        <title>Sequencing the genomes of 1000 actinobacteria strains.</title>
        <authorList>
            <person name="Klenk H.-P."/>
        </authorList>
    </citation>
    <scope>NUCLEOTIDE SEQUENCE [LARGE SCALE GENOMIC DNA]</scope>
    <source>
        <strain evidence="1 2">DSM 18662</strain>
    </source>
</reference>
<dbReference type="EMBL" id="JAFBCF010000001">
    <property type="protein sequence ID" value="MBM7798547.1"/>
    <property type="molecule type" value="Genomic_DNA"/>
</dbReference>
<keyword evidence="2" id="KW-1185">Reference proteome</keyword>
<proteinExistence type="predicted"/>
<organism evidence="1 2">
    <name type="scientific">Microlunatus panaciterrae</name>
    <dbReference type="NCBI Taxonomy" id="400768"/>
    <lineage>
        <taxon>Bacteria</taxon>
        <taxon>Bacillati</taxon>
        <taxon>Actinomycetota</taxon>
        <taxon>Actinomycetes</taxon>
        <taxon>Propionibacteriales</taxon>
        <taxon>Propionibacteriaceae</taxon>
        <taxon>Microlunatus</taxon>
    </lineage>
</organism>
<comment type="caution">
    <text evidence="1">The sequence shown here is derived from an EMBL/GenBank/DDBJ whole genome shotgun (WGS) entry which is preliminary data.</text>
</comment>
<dbReference type="Proteomes" id="UP000704762">
    <property type="component" value="Unassembled WGS sequence"/>
</dbReference>
<sequence>MVWVSLAVLILIALLCAVLGVQNPRPAPSSQGETQPNDHNPNFLAGRFMLGDYGSPILEPEDASGVSRINVDATVKKLSEANINTYAYLICPDKNANPRVSSSQLDDLPAFSAAAGAAGIDVFVYLVPPTEAPQQAYAPFHWDYKSWATHIAEIAAHVPSIKGIMIDDFGGNTQPRADLSFHFTPAYVRDMMASARRVAPWLTFSPVLYYHDMLGPRAVLSDYRDAIQGVVFPYFGYSDGQLVPGNTKDASRAYRQGVEVARLLKCPSGPSCDQVVFPRRVHGDKTSDTATLTATFKPLPTQRRFVTIMTNDDRGTLGRGGYQVEILVDGKVVAARAPRSGWQTQAFDITSATSGKNQANVQIRLSRLPIMRDHPLTVQIDEATLSGGTIVTKFNPARMDVQGSSQTIISNVPVIYMTYATPLTAEHGQGASPAYVRSVLFSVDALRKQKLVDGSLLFNLYLPGSTTESDPENYTIVQETYGRWAAGG</sequence>
<dbReference type="InterPro" id="IPR017853">
    <property type="entry name" value="GH"/>
</dbReference>
<dbReference type="SUPFAM" id="SSF51445">
    <property type="entry name" value="(Trans)glycosidases"/>
    <property type="match status" value="1"/>
</dbReference>
<evidence type="ECO:0000313" key="2">
    <source>
        <dbReference type="Proteomes" id="UP000704762"/>
    </source>
</evidence>